<dbReference type="RefSeq" id="WP_050002705.1">
    <property type="nucleotide sequence ID" value="NZ_CP008887.1"/>
</dbReference>
<accession>A0A097QTB5</accession>
<dbReference type="Pfam" id="PF03061">
    <property type="entry name" value="4HBT"/>
    <property type="match status" value="1"/>
</dbReference>
<dbReference type="GO" id="GO:0016289">
    <property type="term" value="F:acyl-CoA hydrolase activity"/>
    <property type="evidence" value="ECO:0007669"/>
    <property type="project" value="TreeGrafter"/>
</dbReference>
<dbReference type="CDD" id="cd03443">
    <property type="entry name" value="PaaI_thioesterase"/>
    <property type="match status" value="1"/>
</dbReference>
<organism evidence="2 3">
    <name type="scientific">Thermococcus eurythermalis</name>
    <dbReference type="NCBI Taxonomy" id="1505907"/>
    <lineage>
        <taxon>Archaea</taxon>
        <taxon>Methanobacteriati</taxon>
        <taxon>Methanobacteriota</taxon>
        <taxon>Thermococci</taxon>
        <taxon>Thermococcales</taxon>
        <taxon>Thermococcaceae</taxon>
        <taxon>Thermococcus</taxon>
    </lineage>
</organism>
<dbReference type="GeneID" id="25152774"/>
<dbReference type="InterPro" id="IPR052723">
    <property type="entry name" value="Acyl-CoA_thioesterase_PaaI"/>
</dbReference>
<dbReference type="Proteomes" id="UP000029980">
    <property type="component" value="Chromosome"/>
</dbReference>
<dbReference type="Gene3D" id="3.10.129.10">
    <property type="entry name" value="Hotdog Thioesterase"/>
    <property type="match status" value="1"/>
</dbReference>
<name>A0A097QTB5_9EURY</name>
<dbReference type="InterPro" id="IPR029069">
    <property type="entry name" value="HotDog_dom_sf"/>
</dbReference>
<keyword evidence="3" id="KW-1185">Reference proteome</keyword>
<dbReference type="SUPFAM" id="SSF54637">
    <property type="entry name" value="Thioesterase/thiol ester dehydrase-isomerase"/>
    <property type="match status" value="1"/>
</dbReference>
<dbReference type="HOGENOM" id="CLU_124322_0_1_2"/>
<dbReference type="PANTHER" id="PTHR42856">
    <property type="entry name" value="ACYL-COENZYME A THIOESTERASE PAAI"/>
    <property type="match status" value="1"/>
</dbReference>
<dbReference type="PANTHER" id="PTHR42856:SF1">
    <property type="entry name" value="ACYL-COENZYME A THIOESTERASE PAAI"/>
    <property type="match status" value="1"/>
</dbReference>
<evidence type="ECO:0000313" key="2">
    <source>
        <dbReference type="EMBL" id="AIU69726.1"/>
    </source>
</evidence>
<dbReference type="STRING" id="1505907.TEU_04905"/>
<protein>
    <submittedName>
        <fullName evidence="2">Thioesterase</fullName>
    </submittedName>
</protein>
<dbReference type="OrthoDB" id="84897at2157"/>
<feature type="domain" description="Thioesterase" evidence="1">
    <location>
        <begin position="40"/>
        <end position="92"/>
    </location>
</feature>
<gene>
    <name evidence="2" type="ORF">TEU_04905</name>
</gene>
<proteinExistence type="predicted"/>
<evidence type="ECO:0000259" key="1">
    <source>
        <dbReference type="Pfam" id="PF03061"/>
    </source>
</evidence>
<evidence type="ECO:0000313" key="3">
    <source>
        <dbReference type="Proteomes" id="UP000029980"/>
    </source>
</evidence>
<dbReference type="EMBL" id="CP008887">
    <property type="protein sequence ID" value="AIU69726.1"/>
    <property type="molecule type" value="Genomic_DNA"/>
</dbReference>
<dbReference type="AlphaFoldDB" id="A0A097QTB5"/>
<reference evidence="2 3" key="1">
    <citation type="journal article" date="2015" name="Int. J. Syst. Evol. Microbiol.">
        <title>Thermococcus eurythermalis sp. nov., a conditional piezophilic hyperthermophilic archaeon with a wide temperature range isolated from an oil-immersed chimney in the Guaymas Basin.</title>
        <authorList>
            <person name="Zhao W."/>
            <person name="Zeng X."/>
            <person name="Xiao X."/>
        </authorList>
    </citation>
    <scope>NUCLEOTIDE SEQUENCE [LARGE SCALE GENOMIC DNA]</scope>
    <source>
        <strain evidence="2 3">A501</strain>
    </source>
</reference>
<dbReference type="InterPro" id="IPR006683">
    <property type="entry name" value="Thioestr_dom"/>
</dbReference>
<sequence>MEQRTHRRTSERLVGKPVKIEPGKAEVELLTTEEMAVDEYGLVHGGFTFGLADYAAMLAVNEPTVVLGKAEVKFLKPVRAGEKLVARAKIMEESEGGVGDGTSPRRKKLVKAEVFNERNEKVFEGTFHCYVLEKHVLE</sequence>
<dbReference type="KEGG" id="teu:TEU_04905"/>